<proteinExistence type="predicted"/>
<feature type="chain" id="PRO_5018030399" evidence="2">
    <location>
        <begin position="23"/>
        <end position="329"/>
    </location>
</feature>
<dbReference type="Proteomes" id="UP000277580">
    <property type="component" value="Unassembled WGS sequence"/>
</dbReference>
<reference evidence="3 4" key="1">
    <citation type="journal article" date="2018" name="Nat. Ecol. Evol.">
        <title>Pezizomycetes genomes reveal the molecular basis of ectomycorrhizal truffle lifestyle.</title>
        <authorList>
            <person name="Murat C."/>
            <person name="Payen T."/>
            <person name="Noel B."/>
            <person name="Kuo A."/>
            <person name="Morin E."/>
            <person name="Chen J."/>
            <person name="Kohler A."/>
            <person name="Krizsan K."/>
            <person name="Balestrini R."/>
            <person name="Da Silva C."/>
            <person name="Montanini B."/>
            <person name="Hainaut M."/>
            <person name="Levati E."/>
            <person name="Barry K.W."/>
            <person name="Belfiori B."/>
            <person name="Cichocki N."/>
            <person name="Clum A."/>
            <person name="Dockter R.B."/>
            <person name="Fauchery L."/>
            <person name="Guy J."/>
            <person name="Iotti M."/>
            <person name="Le Tacon F."/>
            <person name="Lindquist E.A."/>
            <person name="Lipzen A."/>
            <person name="Malagnac F."/>
            <person name="Mello A."/>
            <person name="Molinier V."/>
            <person name="Miyauchi S."/>
            <person name="Poulain J."/>
            <person name="Riccioni C."/>
            <person name="Rubini A."/>
            <person name="Sitrit Y."/>
            <person name="Splivallo R."/>
            <person name="Traeger S."/>
            <person name="Wang M."/>
            <person name="Zifcakova L."/>
            <person name="Wipf D."/>
            <person name="Zambonelli A."/>
            <person name="Paolocci F."/>
            <person name="Nowrousian M."/>
            <person name="Ottonello S."/>
            <person name="Baldrian P."/>
            <person name="Spatafora J.W."/>
            <person name="Henrissat B."/>
            <person name="Nagy L.G."/>
            <person name="Aury J.M."/>
            <person name="Wincker P."/>
            <person name="Grigoriev I.V."/>
            <person name="Bonfante P."/>
            <person name="Martin F.M."/>
        </authorList>
    </citation>
    <scope>NUCLEOTIDE SEQUENCE [LARGE SCALE GENOMIC DNA]</scope>
    <source>
        <strain evidence="3 4">CCBAS932</strain>
    </source>
</reference>
<accession>A0A3N4L2N9</accession>
<feature type="region of interest" description="Disordered" evidence="1">
    <location>
        <begin position="54"/>
        <end position="103"/>
    </location>
</feature>
<evidence type="ECO:0000256" key="2">
    <source>
        <dbReference type="SAM" id="SignalP"/>
    </source>
</evidence>
<gene>
    <name evidence="3" type="ORF">P167DRAFT_562024</name>
</gene>
<dbReference type="EMBL" id="ML119107">
    <property type="protein sequence ID" value="RPB17100.1"/>
    <property type="molecule type" value="Genomic_DNA"/>
</dbReference>
<evidence type="ECO:0000313" key="4">
    <source>
        <dbReference type="Proteomes" id="UP000277580"/>
    </source>
</evidence>
<keyword evidence="2" id="KW-0732">Signal</keyword>
<dbReference type="OrthoDB" id="506431at2759"/>
<feature type="signal peptide" evidence="2">
    <location>
        <begin position="1"/>
        <end position="22"/>
    </location>
</feature>
<evidence type="ECO:0000256" key="1">
    <source>
        <dbReference type="SAM" id="MobiDB-lite"/>
    </source>
</evidence>
<organism evidence="3 4">
    <name type="scientific">Morchella conica CCBAS932</name>
    <dbReference type="NCBI Taxonomy" id="1392247"/>
    <lineage>
        <taxon>Eukaryota</taxon>
        <taxon>Fungi</taxon>
        <taxon>Dikarya</taxon>
        <taxon>Ascomycota</taxon>
        <taxon>Pezizomycotina</taxon>
        <taxon>Pezizomycetes</taxon>
        <taxon>Pezizales</taxon>
        <taxon>Morchellaceae</taxon>
        <taxon>Morchella</taxon>
    </lineage>
</organism>
<dbReference type="AlphaFoldDB" id="A0A3N4L2N9"/>
<dbReference type="InParanoid" id="A0A3N4L2N9"/>
<sequence>MSDTNCGRLISVLAFYVFSCSCFRDAQPRKPSREIRHEAQALWREEIESGPIPSFIKNNNHCRQASRGSSRVNSKNSRASTPSSAKATSRCSLPLKPGAEPEPLENLIPQAEKRKPQRITTVTVSELPKIHPPINDRHPPVVSALPESKSATAWMTLPPPPARVMRAINRATHLGKSSQRDGTDTVLWGKRLANLENRSTSLSSSKEKSEVTLVEDVEKSIWKRHYEDQDENSEAMHRTLSQEIGSKTRSGIPSPAFGAHSRAEYGCRYLDPSSGATKSYTLTYDQEFLGQTPPPSATTFVEIVRRPPPALKAPLAKPESLNGFEDIYS</sequence>
<keyword evidence="4" id="KW-1185">Reference proteome</keyword>
<protein>
    <submittedName>
        <fullName evidence="3">Uncharacterized protein</fullName>
    </submittedName>
</protein>
<feature type="compositionally biased region" description="Polar residues" evidence="1">
    <location>
        <begin position="56"/>
        <end position="91"/>
    </location>
</feature>
<name>A0A3N4L2N9_9PEZI</name>
<evidence type="ECO:0000313" key="3">
    <source>
        <dbReference type="EMBL" id="RPB17100.1"/>
    </source>
</evidence>